<dbReference type="PANTHER" id="PTHR23068:SF11">
    <property type="entry name" value="INACTIVE DNA (CYTOSINE-5)-METHYLTRANSFERASE DRM3-RELATED"/>
    <property type="match status" value="1"/>
</dbReference>
<dbReference type="InterPro" id="IPR030380">
    <property type="entry name" value="SAM_MeTfrase_DRM"/>
</dbReference>
<evidence type="ECO:0000313" key="9">
    <source>
        <dbReference type="EMBL" id="PIA26459.1"/>
    </source>
</evidence>
<dbReference type="InParanoid" id="A0A2G5C595"/>
<gene>
    <name evidence="9" type="ORF">AQUCO_09300040v1</name>
</gene>
<keyword evidence="5" id="KW-0677">Repeat</keyword>
<evidence type="ECO:0000256" key="2">
    <source>
        <dbReference type="ARBA" id="ARBA00022603"/>
    </source>
</evidence>
<feature type="domain" description="SAM-dependent MTase DRM-type" evidence="8">
    <location>
        <begin position="166"/>
        <end position="496"/>
    </location>
</feature>
<dbReference type="InterPro" id="IPR029063">
    <property type="entry name" value="SAM-dependent_MTases_sf"/>
</dbReference>
<dbReference type="PANTHER" id="PTHR23068">
    <property type="entry name" value="DNA CYTOSINE-5- -METHYLTRANSFERASE 3-RELATED"/>
    <property type="match status" value="1"/>
</dbReference>
<dbReference type="GO" id="GO:0008168">
    <property type="term" value="F:methyltransferase activity"/>
    <property type="evidence" value="ECO:0007669"/>
    <property type="project" value="UniProtKB-KW"/>
</dbReference>
<dbReference type="GO" id="GO:0003677">
    <property type="term" value="F:DNA binding"/>
    <property type="evidence" value="ECO:0007669"/>
    <property type="project" value="UniProtKB-KW"/>
</dbReference>
<keyword evidence="6" id="KW-0238">DNA-binding</keyword>
<evidence type="ECO:0000313" key="10">
    <source>
        <dbReference type="Proteomes" id="UP000230069"/>
    </source>
</evidence>
<keyword evidence="2" id="KW-0489">Methyltransferase</keyword>
<reference evidence="9 10" key="1">
    <citation type="submission" date="2017-09" db="EMBL/GenBank/DDBJ databases">
        <title>WGS assembly of Aquilegia coerulea Goldsmith.</title>
        <authorList>
            <person name="Hodges S."/>
            <person name="Kramer E."/>
            <person name="Nordborg M."/>
            <person name="Tomkins J."/>
            <person name="Borevitz J."/>
            <person name="Derieg N."/>
            <person name="Yan J."/>
            <person name="Mihaltcheva S."/>
            <person name="Hayes R.D."/>
            <person name="Rokhsar D."/>
        </authorList>
    </citation>
    <scope>NUCLEOTIDE SEQUENCE [LARGE SCALE GENOMIC DNA]</scope>
    <source>
        <strain evidence="10">cv. Goldsmith</strain>
    </source>
</reference>
<dbReference type="EMBL" id="KZ305110">
    <property type="protein sequence ID" value="PIA26459.1"/>
    <property type="molecule type" value="Genomic_DNA"/>
</dbReference>
<proteinExistence type="predicted"/>
<dbReference type="Proteomes" id="UP000230069">
    <property type="component" value="Unassembled WGS sequence"/>
</dbReference>
<keyword evidence="4" id="KW-0949">S-adenosyl-L-methionine</keyword>
<evidence type="ECO:0000256" key="5">
    <source>
        <dbReference type="ARBA" id="ARBA00022737"/>
    </source>
</evidence>
<dbReference type="Gene3D" id="3.40.50.150">
    <property type="entry name" value="Vaccinia Virus protein VP39"/>
    <property type="match status" value="1"/>
</dbReference>
<accession>A0A2G5C595</accession>
<dbReference type="PROSITE" id="PS51680">
    <property type="entry name" value="SAM_MT_DRM"/>
    <property type="match status" value="1"/>
</dbReference>
<evidence type="ECO:0000256" key="6">
    <source>
        <dbReference type="ARBA" id="ARBA00023125"/>
    </source>
</evidence>
<dbReference type="GO" id="GO:0032259">
    <property type="term" value="P:methylation"/>
    <property type="evidence" value="ECO:0007669"/>
    <property type="project" value="UniProtKB-KW"/>
</dbReference>
<dbReference type="SUPFAM" id="SSF53335">
    <property type="entry name" value="S-adenosyl-L-methionine-dependent methyltransferases"/>
    <property type="match status" value="2"/>
</dbReference>
<name>A0A2G5C595_AQUCA</name>
<evidence type="ECO:0000256" key="4">
    <source>
        <dbReference type="ARBA" id="ARBA00022691"/>
    </source>
</evidence>
<keyword evidence="3" id="KW-0808">Transferase</keyword>
<evidence type="ECO:0000259" key="8">
    <source>
        <dbReference type="PROSITE" id="PS51680"/>
    </source>
</evidence>
<keyword evidence="7" id="KW-0539">Nucleus</keyword>
<dbReference type="GO" id="GO:0005634">
    <property type="term" value="C:nucleus"/>
    <property type="evidence" value="ECO:0007669"/>
    <property type="project" value="UniProtKB-SubCell"/>
</dbReference>
<keyword evidence="10" id="KW-1185">Reference proteome</keyword>
<dbReference type="AlphaFoldDB" id="A0A2G5C595"/>
<dbReference type="InterPro" id="IPR050390">
    <property type="entry name" value="C5-Methyltransferase"/>
</dbReference>
<evidence type="ECO:0000256" key="1">
    <source>
        <dbReference type="ARBA" id="ARBA00004123"/>
    </source>
</evidence>
<dbReference type="OrthoDB" id="641149at2759"/>
<evidence type="ECO:0000256" key="3">
    <source>
        <dbReference type="ARBA" id="ARBA00022679"/>
    </source>
</evidence>
<organism evidence="9 10">
    <name type="scientific">Aquilegia coerulea</name>
    <name type="common">Rocky mountain columbine</name>
    <dbReference type="NCBI Taxonomy" id="218851"/>
    <lineage>
        <taxon>Eukaryota</taxon>
        <taxon>Viridiplantae</taxon>
        <taxon>Streptophyta</taxon>
        <taxon>Embryophyta</taxon>
        <taxon>Tracheophyta</taxon>
        <taxon>Spermatophyta</taxon>
        <taxon>Magnoliopsida</taxon>
        <taxon>Ranunculales</taxon>
        <taxon>Ranunculaceae</taxon>
        <taxon>Thalictroideae</taxon>
        <taxon>Aquilegia</taxon>
    </lineage>
</organism>
<dbReference type="FunCoup" id="A0A2G5C595">
    <property type="interactions" value="2338"/>
</dbReference>
<evidence type="ECO:0000256" key="7">
    <source>
        <dbReference type="ARBA" id="ARBA00023242"/>
    </source>
</evidence>
<protein>
    <recommendedName>
        <fullName evidence="8">SAM-dependent MTase DRM-type domain-containing protein</fullName>
    </recommendedName>
</protein>
<comment type="subcellular location">
    <subcellularLocation>
        <location evidence="1">Nucleus</location>
    </subcellularLocation>
</comment>
<dbReference type="STRING" id="218851.A0A2G5C595"/>
<sequence length="499" mass="56216">MDIHNKTPAEDGKIEDNTTKAMFWTMDVTLGLLEMGFSEDEVSSAIEKFGAEIPIEELADSIFAQRMAGSCFETNEPPALHRMNHSHGETEASSSKAFRRAEEMHTSGIPKGKKLKLDDDYSHAFLGTYNPETNPFEPKSTGVPMSFPSKELHKVAKGSLDDGVKIPQTTRQMEARCPYIFYGNVLDVSHETWKRISQFLYAIAPEYVNTQSFSALSRKEGYIHNLPKDNRSNIFPRSPATVVDAMPHTKEWWPSWDTRKQLSSINPESQGIYQVCEKLGKMLIEERGVISVGQQTEILNQCKRLNLMWVGHYKLTAIEPEQVERILGYPVCHTQSGGLDREERLKLLNHSFQIDTVGYHLSPLKSLFPDGLSILSLHSGIGGAEIAIHNLGLRLKSVVSVELSETNQRILRTWWENTKQGGKLVQIKDISKLTSVKLQSLMDELGGFDLIICQGPYTPSTSKAALDPENPAAFDFRVFFEFFRVLEIVRNTMPSKCQC</sequence>